<sequence>MEEGLEAVGEAPHVVKARCLKELPRRAAPQNGKRHPLNGFPQTWPTQCQEFLKELDCRCSGSPKLGPWDDAKAFLASFEQVAEACQWPRKEWVARLLPALSGEAKVAFGNLEAGDREDYEKVKVAILRKEACGMEALRRHFRRYRCQEVEDPRSVYGHLRELCHQWLKPERHTKEQILELLILEQFLAILPQGIQSRIKSWDAGTDAETVAEVEFLMGAQGDKNWEWQVRQNLGLNRLAQYQARGSSQSEFWLPAGSANQLSPHVFPVNSQHHGVFLQTLTQLCSRAGMGKLQPSRCFGLQLPQFLTAGRLFRVG</sequence>
<dbReference type="PANTHER" id="PTHR45935:SF15">
    <property type="entry name" value="SCAN BOX DOMAIN-CONTAINING PROTEIN"/>
    <property type="match status" value="1"/>
</dbReference>
<name>A0A803TYS7_ANOCA</name>
<dbReference type="AlphaFoldDB" id="A0A803TYS7"/>
<dbReference type="GeneTree" id="ENSGT00940000154715"/>
<reference evidence="3 4" key="1">
    <citation type="submission" date="2009-12" db="EMBL/GenBank/DDBJ databases">
        <title>The Genome Sequence of Anolis carolinensis (Green Anole Lizard).</title>
        <authorList>
            <consortium name="The Genome Sequencing Platform"/>
            <person name="Di Palma F."/>
            <person name="Alfoldi J."/>
            <person name="Heiman D."/>
            <person name="Young S."/>
            <person name="Grabherr M."/>
            <person name="Johnson J."/>
            <person name="Lander E.S."/>
            <person name="Lindblad-Toh K."/>
        </authorList>
    </citation>
    <scope>NUCLEOTIDE SEQUENCE [LARGE SCALE GENOMIC DNA]</scope>
    <source>
        <strain evidence="3 4">JBL SC #1</strain>
    </source>
</reference>
<reference evidence="3" key="3">
    <citation type="submission" date="2025-09" db="UniProtKB">
        <authorList>
            <consortium name="Ensembl"/>
        </authorList>
    </citation>
    <scope>IDENTIFICATION</scope>
</reference>
<evidence type="ECO:0000259" key="2">
    <source>
        <dbReference type="PROSITE" id="PS50804"/>
    </source>
</evidence>
<dbReference type="PANTHER" id="PTHR45935">
    <property type="entry name" value="PROTEIN ZBED8-RELATED"/>
    <property type="match status" value="1"/>
</dbReference>
<dbReference type="InterPro" id="IPR038269">
    <property type="entry name" value="SCAN_sf"/>
</dbReference>
<organism evidence="3 4">
    <name type="scientific">Anolis carolinensis</name>
    <name type="common">Green anole</name>
    <name type="synonym">American chameleon</name>
    <dbReference type="NCBI Taxonomy" id="28377"/>
    <lineage>
        <taxon>Eukaryota</taxon>
        <taxon>Metazoa</taxon>
        <taxon>Chordata</taxon>
        <taxon>Craniata</taxon>
        <taxon>Vertebrata</taxon>
        <taxon>Euteleostomi</taxon>
        <taxon>Lepidosauria</taxon>
        <taxon>Squamata</taxon>
        <taxon>Bifurcata</taxon>
        <taxon>Unidentata</taxon>
        <taxon>Episquamata</taxon>
        <taxon>Toxicofera</taxon>
        <taxon>Iguania</taxon>
        <taxon>Dactyloidae</taxon>
        <taxon>Anolis</taxon>
    </lineage>
</organism>
<dbReference type="InterPro" id="IPR050916">
    <property type="entry name" value="SCAN-C2H2_zinc_finger"/>
</dbReference>
<dbReference type="InterPro" id="IPR003309">
    <property type="entry name" value="SCAN_dom"/>
</dbReference>
<accession>A0A803TYS7</accession>
<protein>
    <recommendedName>
        <fullName evidence="2">SCAN box domain-containing protein</fullName>
    </recommendedName>
</protein>
<dbReference type="FunFam" id="1.10.4020.10:FF:000001">
    <property type="entry name" value="zinc finger protein 263 isoform X1"/>
    <property type="match status" value="1"/>
</dbReference>
<evidence type="ECO:0000313" key="4">
    <source>
        <dbReference type="Proteomes" id="UP000001646"/>
    </source>
</evidence>
<evidence type="ECO:0000313" key="3">
    <source>
        <dbReference type="Ensembl" id="ENSACAP00000040367.1"/>
    </source>
</evidence>
<reference evidence="3" key="2">
    <citation type="submission" date="2025-08" db="UniProtKB">
        <authorList>
            <consortium name="Ensembl"/>
        </authorList>
    </citation>
    <scope>IDENTIFICATION</scope>
</reference>
<dbReference type="Ensembl" id="ENSACAT00000050950.1">
    <property type="protein sequence ID" value="ENSACAP00000040367.1"/>
    <property type="gene ID" value="ENSACAG00000039658.1"/>
</dbReference>
<feature type="domain" description="SCAN box" evidence="2">
    <location>
        <begin position="138"/>
        <end position="216"/>
    </location>
</feature>
<proteinExistence type="predicted"/>
<dbReference type="SMART" id="SM00431">
    <property type="entry name" value="SCAN"/>
    <property type="match status" value="1"/>
</dbReference>
<keyword evidence="4" id="KW-1185">Reference proteome</keyword>
<dbReference type="CDD" id="cd07936">
    <property type="entry name" value="SCAN"/>
    <property type="match status" value="1"/>
</dbReference>
<evidence type="ECO:0000256" key="1">
    <source>
        <dbReference type="ARBA" id="ARBA00023242"/>
    </source>
</evidence>
<dbReference type="PROSITE" id="PS50804">
    <property type="entry name" value="SCAN_BOX"/>
    <property type="match status" value="1"/>
</dbReference>
<keyword evidence="1" id="KW-0539">Nucleus</keyword>
<dbReference type="Gene3D" id="1.10.4020.10">
    <property type="entry name" value="DNA breaking-rejoining enzymes"/>
    <property type="match status" value="1"/>
</dbReference>
<dbReference type="Pfam" id="PF02023">
    <property type="entry name" value="SCAN"/>
    <property type="match status" value="1"/>
</dbReference>
<dbReference type="InParanoid" id="A0A803TYS7"/>
<dbReference type="Proteomes" id="UP000001646">
    <property type="component" value="Chromosome 2"/>
</dbReference>
<dbReference type="SUPFAM" id="SSF47353">
    <property type="entry name" value="Retrovirus capsid dimerization domain-like"/>
    <property type="match status" value="1"/>
</dbReference>